<evidence type="ECO:0000313" key="2">
    <source>
        <dbReference type="Proteomes" id="UP000314294"/>
    </source>
</evidence>
<keyword evidence="2" id="KW-1185">Reference proteome</keyword>
<dbReference type="Proteomes" id="UP000314294">
    <property type="component" value="Unassembled WGS sequence"/>
</dbReference>
<gene>
    <name evidence="1" type="ORF">EYF80_062722</name>
</gene>
<dbReference type="OrthoDB" id="8883239at2759"/>
<dbReference type="EMBL" id="SRLO01008814">
    <property type="protein sequence ID" value="TNN27135.1"/>
    <property type="molecule type" value="Genomic_DNA"/>
</dbReference>
<comment type="caution">
    <text evidence="1">The sequence shown here is derived from an EMBL/GenBank/DDBJ whole genome shotgun (WGS) entry which is preliminary data.</text>
</comment>
<protein>
    <submittedName>
        <fullName evidence="1">Uncharacterized protein</fullName>
    </submittedName>
</protein>
<organism evidence="1 2">
    <name type="scientific">Liparis tanakae</name>
    <name type="common">Tanaka's snailfish</name>
    <dbReference type="NCBI Taxonomy" id="230148"/>
    <lineage>
        <taxon>Eukaryota</taxon>
        <taxon>Metazoa</taxon>
        <taxon>Chordata</taxon>
        <taxon>Craniata</taxon>
        <taxon>Vertebrata</taxon>
        <taxon>Euteleostomi</taxon>
        <taxon>Actinopterygii</taxon>
        <taxon>Neopterygii</taxon>
        <taxon>Teleostei</taxon>
        <taxon>Neoteleostei</taxon>
        <taxon>Acanthomorphata</taxon>
        <taxon>Eupercaria</taxon>
        <taxon>Perciformes</taxon>
        <taxon>Cottioidei</taxon>
        <taxon>Cottales</taxon>
        <taxon>Liparidae</taxon>
        <taxon>Liparis</taxon>
    </lineage>
</organism>
<proteinExistence type="predicted"/>
<evidence type="ECO:0000313" key="1">
    <source>
        <dbReference type="EMBL" id="TNN27135.1"/>
    </source>
</evidence>
<dbReference type="AlphaFoldDB" id="A0A4Z2EEF7"/>
<accession>A0A4Z2EEF7</accession>
<reference evidence="1 2" key="1">
    <citation type="submission" date="2019-03" db="EMBL/GenBank/DDBJ databases">
        <title>First draft genome of Liparis tanakae, snailfish: a comprehensive survey of snailfish specific genes.</title>
        <authorList>
            <person name="Kim W."/>
            <person name="Song I."/>
            <person name="Jeong J.-H."/>
            <person name="Kim D."/>
            <person name="Kim S."/>
            <person name="Ryu S."/>
            <person name="Song J.Y."/>
            <person name="Lee S.K."/>
        </authorList>
    </citation>
    <scope>NUCLEOTIDE SEQUENCE [LARGE SCALE GENOMIC DNA]</scope>
    <source>
        <tissue evidence="1">Muscle</tissue>
    </source>
</reference>
<sequence length="53" mass="5812">MATGVVVLLWAWLAVGVAYNLDTVFSLLKTGRDGSLFGLSVSLHQDLQTDRYL</sequence>
<name>A0A4Z2EEF7_9TELE</name>